<evidence type="ECO:0000313" key="2">
    <source>
        <dbReference type="Proteomes" id="UP000001321"/>
    </source>
</evidence>
<protein>
    <submittedName>
        <fullName evidence="1">Uncharacterized protein</fullName>
    </submittedName>
</protein>
<accession>B0R8H4</accession>
<name>B0R8H4_HALS3</name>
<proteinExistence type="predicted"/>
<dbReference type="KEGG" id="hsl:OE_1047R"/>
<gene>
    <name evidence="1" type="ordered locus">OE_1047R</name>
</gene>
<dbReference type="HOGENOM" id="CLU_1727198_0_0_2"/>
<dbReference type="AlphaFoldDB" id="B0R8H4"/>
<reference evidence="1 2" key="1">
    <citation type="journal article" date="2008" name="Genomics">
        <title>Evolution in the laboratory: the genome of Halobacterium salinarum strain R1 compared to that of strain NRC-1.</title>
        <authorList>
            <person name="Pfeiffer F."/>
            <person name="Schuster S.C."/>
            <person name="Broicher A."/>
            <person name="Falb M."/>
            <person name="Palm P."/>
            <person name="Rodewald K."/>
            <person name="Ruepp A."/>
            <person name="Soppa J."/>
            <person name="Tittor J."/>
            <person name="Oesterhelt D."/>
        </authorList>
    </citation>
    <scope>NUCLEOTIDE SEQUENCE [LARGE SCALE GENOMIC DNA]</scope>
    <source>
        <strain evidence="2">ATCC 29341 / DSM 671 / R1</strain>
    </source>
</reference>
<evidence type="ECO:0000313" key="1">
    <source>
        <dbReference type="EMBL" id="CAP12908.1"/>
    </source>
</evidence>
<dbReference type="EMBL" id="AM774415">
    <property type="protein sequence ID" value="CAP12908.1"/>
    <property type="molecule type" value="Genomic_DNA"/>
</dbReference>
<dbReference type="Proteomes" id="UP000001321">
    <property type="component" value="Chromosome"/>
</dbReference>
<dbReference type="EnsemblBacteria" id="CAP12908">
    <property type="protein sequence ID" value="CAP12908"/>
    <property type="gene ID" value="OE_1047R"/>
</dbReference>
<organism evidence="1 2">
    <name type="scientific">Halobacterium salinarum (strain ATCC 29341 / DSM 671 / R1)</name>
    <dbReference type="NCBI Taxonomy" id="478009"/>
    <lineage>
        <taxon>Archaea</taxon>
        <taxon>Methanobacteriati</taxon>
        <taxon>Methanobacteriota</taxon>
        <taxon>Stenosarchaea group</taxon>
        <taxon>Halobacteria</taxon>
        <taxon>Halobacteriales</taxon>
        <taxon>Halobacteriaceae</taxon>
        <taxon>Halobacterium</taxon>
        <taxon>Halobacterium salinarum NRC-34001</taxon>
    </lineage>
</organism>
<sequence length="151" mass="15970">MGCCYWGKGGGVSVLPPVGCYDIGSLEMKYWSVLAWMGWGHSGWCQAIFCGGCGEFHNSGVWWCRIVRWFGGVSILRVIGAVVLGPKSALVTTSVGCGVVVLDGASIRWVTIQFAPGGWVVVATVRIEASVAQCESAREQVTVPVGGHSFG</sequence>